<feature type="transmembrane region" description="Helical" evidence="5">
    <location>
        <begin position="149"/>
        <end position="173"/>
    </location>
</feature>
<keyword evidence="2 5" id="KW-0812">Transmembrane</keyword>
<organism evidence="6 7">
    <name type="scientific">Microbacterium algihabitans</name>
    <dbReference type="NCBI Taxonomy" id="3075992"/>
    <lineage>
        <taxon>Bacteria</taxon>
        <taxon>Bacillati</taxon>
        <taxon>Actinomycetota</taxon>
        <taxon>Actinomycetes</taxon>
        <taxon>Micrococcales</taxon>
        <taxon>Microbacteriaceae</taxon>
        <taxon>Microbacterium</taxon>
    </lineage>
</organism>
<proteinExistence type="predicted"/>
<dbReference type="Gene3D" id="1.20.120.1630">
    <property type="match status" value="1"/>
</dbReference>
<evidence type="ECO:0000256" key="2">
    <source>
        <dbReference type="ARBA" id="ARBA00022692"/>
    </source>
</evidence>
<reference evidence="6 7" key="1">
    <citation type="submission" date="2023-09" db="EMBL/GenBank/DDBJ databases">
        <title>Microbacterium fusihabitans sp. nov., Microbacterium phycihabitans sp. nov., and Microbacterium cervinum sp. nov., isolated from dried seaweeds of beach.</title>
        <authorList>
            <person name="Lee S.D."/>
        </authorList>
    </citation>
    <scope>NUCLEOTIDE SEQUENCE [LARGE SCALE GENOMIC DNA]</scope>
    <source>
        <strain evidence="6 7">KSW2-21</strain>
    </source>
</reference>
<dbReference type="EC" id="2.1.1.334" evidence="6"/>
<protein>
    <submittedName>
        <fullName evidence="6">Isoprenylcysteine carboxylmethyltransferase family protein</fullName>
        <ecNumber evidence="6">2.1.1.100</ecNumber>
        <ecNumber evidence="6">2.1.1.334</ecNumber>
    </submittedName>
</protein>
<comment type="subcellular location">
    <subcellularLocation>
        <location evidence="1">Endomembrane system</location>
        <topology evidence="1">Multi-pass membrane protein</topology>
    </subcellularLocation>
</comment>
<keyword evidence="6" id="KW-0489">Methyltransferase</keyword>
<evidence type="ECO:0000256" key="4">
    <source>
        <dbReference type="ARBA" id="ARBA00023136"/>
    </source>
</evidence>
<accession>A0ABU3RUJ3</accession>
<gene>
    <name evidence="6" type="ORF">RWH43_07295</name>
</gene>
<feature type="transmembrane region" description="Helical" evidence="5">
    <location>
        <begin position="48"/>
        <end position="68"/>
    </location>
</feature>
<feature type="transmembrane region" description="Helical" evidence="5">
    <location>
        <begin position="193"/>
        <end position="210"/>
    </location>
</feature>
<evidence type="ECO:0000256" key="5">
    <source>
        <dbReference type="SAM" id="Phobius"/>
    </source>
</evidence>
<evidence type="ECO:0000313" key="7">
    <source>
        <dbReference type="Proteomes" id="UP001256673"/>
    </source>
</evidence>
<keyword evidence="7" id="KW-1185">Reference proteome</keyword>
<dbReference type="RefSeq" id="WP_316001123.1">
    <property type="nucleotide sequence ID" value="NZ_JAWDIU010000002.1"/>
</dbReference>
<feature type="transmembrane region" description="Helical" evidence="5">
    <location>
        <begin position="75"/>
        <end position="94"/>
    </location>
</feature>
<dbReference type="GO" id="GO:0032259">
    <property type="term" value="P:methylation"/>
    <property type="evidence" value="ECO:0007669"/>
    <property type="project" value="UniProtKB-KW"/>
</dbReference>
<feature type="transmembrane region" description="Helical" evidence="5">
    <location>
        <begin position="100"/>
        <end position="122"/>
    </location>
</feature>
<dbReference type="EC" id="2.1.1.100" evidence="6"/>
<name>A0ABU3RUJ3_9MICO</name>
<feature type="transmembrane region" description="Helical" evidence="5">
    <location>
        <begin position="258"/>
        <end position="277"/>
    </location>
</feature>
<evidence type="ECO:0000256" key="3">
    <source>
        <dbReference type="ARBA" id="ARBA00022989"/>
    </source>
</evidence>
<dbReference type="Pfam" id="PF04191">
    <property type="entry name" value="PEMT"/>
    <property type="match status" value="1"/>
</dbReference>
<dbReference type="EMBL" id="JAWDIU010000002">
    <property type="protein sequence ID" value="MDU0326563.1"/>
    <property type="molecule type" value="Genomic_DNA"/>
</dbReference>
<feature type="transmembrane region" description="Helical" evidence="5">
    <location>
        <begin position="12"/>
        <end position="36"/>
    </location>
</feature>
<dbReference type="InterPro" id="IPR007318">
    <property type="entry name" value="Phopholipid_MeTrfase"/>
</dbReference>
<evidence type="ECO:0000256" key="1">
    <source>
        <dbReference type="ARBA" id="ARBA00004127"/>
    </source>
</evidence>
<dbReference type="Proteomes" id="UP001256673">
    <property type="component" value="Unassembled WGS sequence"/>
</dbReference>
<keyword evidence="3 5" id="KW-1133">Transmembrane helix</keyword>
<keyword evidence="4 5" id="KW-0472">Membrane</keyword>
<sequence length="311" mass="32805">MPGREGRRPAALARGYFALQAAGGAAWWVAVFTVPFVREATLGDLDPVIVAALDIPLFVVASALVVVLSARAARGAAGVTTLWTLLVTISLALYATVTTLAGWGVIIMIAASAGSVGALLLLTLGRIPTEWLLVGPFAFRRAPSRRSPVVHIVTTVGQIVVFWGLFLVVFPLIITTLEQRWMLALPAPGGVRVVGVVLVVAASVVGLWSAASLTTKGDGTPLPSAATNRLVIAGPYLLVRNPMAVAGIAQGVGVGLMLGSWMVVVYAIAGSLVWNYAIRPHEEADLIATFGDDYLAYQRAVRCWVPRFTTR</sequence>
<dbReference type="GO" id="GO:0004671">
    <property type="term" value="F:protein C-terminal S-isoprenylcysteine carboxyl O-methyltransferase activity"/>
    <property type="evidence" value="ECO:0007669"/>
    <property type="project" value="UniProtKB-EC"/>
</dbReference>
<evidence type="ECO:0000313" key="6">
    <source>
        <dbReference type="EMBL" id="MDU0326563.1"/>
    </source>
</evidence>
<comment type="caution">
    <text evidence="6">The sequence shown here is derived from an EMBL/GenBank/DDBJ whole genome shotgun (WGS) entry which is preliminary data.</text>
</comment>
<keyword evidence="6" id="KW-0808">Transferase</keyword>